<feature type="domain" description="Beta-lactamase-related" evidence="3">
    <location>
        <begin position="30"/>
        <end position="380"/>
    </location>
</feature>
<dbReference type="GO" id="GO:0016787">
    <property type="term" value="F:hydrolase activity"/>
    <property type="evidence" value="ECO:0007669"/>
    <property type="project" value="UniProtKB-KW"/>
</dbReference>
<dbReference type="RefSeq" id="XP_040731563.1">
    <property type="nucleotide sequence ID" value="XM_040875273.1"/>
</dbReference>
<dbReference type="InterPro" id="IPR012338">
    <property type="entry name" value="Beta-lactam/transpept-like"/>
</dbReference>
<dbReference type="STRING" id="1196081.A0A364KU12"/>
<comment type="similarity">
    <text evidence="1">Belongs to the class-A beta-lactamase family.</text>
</comment>
<dbReference type="Pfam" id="PF00144">
    <property type="entry name" value="Beta-lactamase"/>
    <property type="match status" value="1"/>
</dbReference>
<dbReference type="OrthoDB" id="428260at2759"/>
<dbReference type="SUPFAM" id="SSF56601">
    <property type="entry name" value="beta-lactamase/transpeptidase-like"/>
    <property type="match status" value="1"/>
</dbReference>
<protein>
    <recommendedName>
        <fullName evidence="3">Beta-lactamase-related domain-containing protein</fullName>
    </recommendedName>
</protein>
<evidence type="ECO:0000256" key="2">
    <source>
        <dbReference type="ARBA" id="ARBA00022801"/>
    </source>
</evidence>
<dbReference type="AlphaFoldDB" id="A0A364KU12"/>
<organism evidence="4 5">
    <name type="scientific">Talaromyces amestolkiae</name>
    <dbReference type="NCBI Taxonomy" id="1196081"/>
    <lineage>
        <taxon>Eukaryota</taxon>
        <taxon>Fungi</taxon>
        <taxon>Dikarya</taxon>
        <taxon>Ascomycota</taxon>
        <taxon>Pezizomycotina</taxon>
        <taxon>Eurotiomycetes</taxon>
        <taxon>Eurotiomycetidae</taxon>
        <taxon>Eurotiales</taxon>
        <taxon>Trichocomaceae</taxon>
        <taxon>Talaromyces</taxon>
        <taxon>Talaromyces sect. Talaromyces</taxon>
    </lineage>
</organism>
<evidence type="ECO:0000256" key="1">
    <source>
        <dbReference type="ARBA" id="ARBA00009009"/>
    </source>
</evidence>
<evidence type="ECO:0000313" key="5">
    <source>
        <dbReference type="Proteomes" id="UP000249363"/>
    </source>
</evidence>
<accession>A0A364KU12</accession>
<dbReference type="InterPro" id="IPR050789">
    <property type="entry name" value="Diverse_Enzym_Activities"/>
</dbReference>
<dbReference type="EMBL" id="MIKG01000004">
    <property type="protein sequence ID" value="RAO67047.1"/>
    <property type="molecule type" value="Genomic_DNA"/>
</dbReference>
<evidence type="ECO:0000313" key="4">
    <source>
        <dbReference type="EMBL" id="RAO67047.1"/>
    </source>
</evidence>
<dbReference type="InterPro" id="IPR001466">
    <property type="entry name" value="Beta-lactam-related"/>
</dbReference>
<dbReference type="PANTHER" id="PTHR43283">
    <property type="entry name" value="BETA-LACTAMASE-RELATED"/>
    <property type="match status" value="1"/>
</dbReference>
<dbReference type="Proteomes" id="UP000249363">
    <property type="component" value="Unassembled WGS sequence"/>
</dbReference>
<dbReference type="PANTHER" id="PTHR43283:SF17">
    <property type="entry name" value="(LOVD), PUTATIVE (AFU_ORTHOLOGUE AFUA_5G00920)-RELATED"/>
    <property type="match status" value="1"/>
</dbReference>
<dbReference type="GeneID" id="63792275"/>
<name>A0A364KU12_TALAM</name>
<dbReference type="Gene3D" id="3.40.710.10">
    <property type="entry name" value="DD-peptidase/beta-lactamase superfamily"/>
    <property type="match status" value="1"/>
</dbReference>
<reference evidence="4 5" key="1">
    <citation type="journal article" date="2017" name="Biotechnol. Biofuels">
        <title>Differential beta-glucosidase expression as a function of carbon source availability in Talaromyces amestolkiae: a genomic and proteomic approach.</title>
        <authorList>
            <person name="de Eugenio L.I."/>
            <person name="Mendez-Liter J.A."/>
            <person name="Nieto-Dominguez M."/>
            <person name="Alonso L."/>
            <person name="Gil-Munoz J."/>
            <person name="Barriuso J."/>
            <person name="Prieto A."/>
            <person name="Martinez M.J."/>
        </authorList>
    </citation>
    <scope>NUCLEOTIDE SEQUENCE [LARGE SCALE GENOMIC DNA]</scope>
    <source>
        <strain evidence="4 5">CIB</strain>
    </source>
</reference>
<gene>
    <name evidence="4" type="ORF">BHQ10_003059</name>
</gene>
<keyword evidence="2" id="KW-0378">Hydrolase</keyword>
<sequence>MTDFDALLTEYTAKPNPKVHGVICKVVDKTGKEIYSKTPGSISLLPDAAPLRDDAVLKLGSATKLITSIALLQCIERGLIKGLDDPLTGILPELDGIQILKHVNGSSEFIYEPTKTAITARHLLSHTSGMGYRFTHPLLGKRAEYMDKLRGGRTFKVTERYDLPLIYEPGEGWWYGCSLDWAGVAVSRLNGGVSLEEYFVRHIWTPLGLQAPFPRFNIARYPEYEARILHGAKRVVDSDGNQRLEACDTWAFDNPEDQDGGSGLSSTAKDFVAVLADLVSSSPQLLKEETIEEMFKPQMPTDGPGVEMLLKLRVAWDAVAGPISPEYVNHGLGGLLCTGPVPETKQPCKTLAWGGATNVIWWANRELGVAGFFATQQAPFGNETVNGLVNAWKRDFWTQYEAVQ</sequence>
<evidence type="ECO:0000259" key="3">
    <source>
        <dbReference type="Pfam" id="PF00144"/>
    </source>
</evidence>
<comment type="caution">
    <text evidence="4">The sequence shown here is derived from an EMBL/GenBank/DDBJ whole genome shotgun (WGS) entry which is preliminary data.</text>
</comment>
<keyword evidence="5" id="KW-1185">Reference proteome</keyword>
<proteinExistence type="inferred from homology"/>